<protein>
    <recommendedName>
        <fullName evidence="9">Glycosyltransferase RgtA/B/C/D-like domain-containing protein</fullName>
    </recommendedName>
</protein>
<proteinExistence type="predicted"/>
<feature type="transmembrane region" description="Helical" evidence="8">
    <location>
        <begin position="74"/>
        <end position="107"/>
    </location>
</feature>
<keyword evidence="5 8" id="KW-0812">Transmembrane</keyword>
<reference evidence="11" key="2">
    <citation type="submission" date="2019-01" db="EMBL/GenBank/DDBJ databases">
        <title>Genome sequence of Desulfonema ishimotonii strain Tokyo 01.</title>
        <authorList>
            <person name="Fukui M."/>
        </authorList>
    </citation>
    <scope>NUCLEOTIDE SEQUENCE [LARGE SCALE GENOMIC DNA]</scope>
    <source>
        <strain evidence="11">Tokyo 01</strain>
    </source>
</reference>
<dbReference type="Pfam" id="PF13231">
    <property type="entry name" value="PMT_2"/>
    <property type="match status" value="1"/>
</dbReference>
<keyword evidence="2" id="KW-1003">Cell membrane</keyword>
<dbReference type="AlphaFoldDB" id="A0A401FT00"/>
<feature type="transmembrane region" description="Helical" evidence="8">
    <location>
        <begin position="119"/>
        <end position="135"/>
    </location>
</feature>
<keyword evidence="3" id="KW-0328">Glycosyltransferase</keyword>
<feature type="transmembrane region" description="Helical" evidence="8">
    <location>
        <begin position="141"/>
        <end position="159"/>
    </location>
</feature>
<dbReference type="Proteomes" id="UP000288096">
    <property type="component" value="Unassembled WGS sequence"/>
</dbReference>
<comment type="caution">
    <text evidence="10">The sequence shown here is derived from an EMBL/GenBank/DDBJ whole genome shotgun (WGS) entry which is preliminary data.</text>
</comment>
<feature type="transmembrane region" description="Helical" evidence="8">
    <location>
        <begin position="425"/>
        <end position="446"/>
    </location>
</feature>
<dbReference type="GO" id="GO:0010041">
    <property type="term" value="P:response to iron(III) ion"/>
    <property type="evidence" value="ECO:0007669"/>
    <property type="project" value="TreeGrafter"/>
</dbReference>
<evidence type="ECO:0000256" key="7">
    <source>
        <dbReference type="ARBA" id="ARBA00023136"/>
    </source>
</evidence>
<name>A0A401FT00_9BACT</name>
<dbReference type="GO" id="GO:0016763">
    <property type="term" value="F:pentosyltransferase activity"/>
    <property type="evidence" value="ECO:0007669"/>
    <property type="project" value="TreeGrafter"/>
</dbReference>
<evidence type="ECO:0000256" key="4">
    <source>
        <dbReference type="ARBA" id="ARBA00022679"/>
    </source>
</evidence>
<reference evidence="11" key="1">
    <citation type="submission" date="2017-11" db="EMBL/GenBank/DDBJ databases">
        <authorList>
            <person name="Watanabe M."/>
            <person name="Kojima H."/>
        </authorList>
    </citation>
    <scope>NUCLEOTIDE SEQUENCE [LARGE SCALE GENOMIC DNA]</scope>
    <source>
        <strain evidence="11">Tokyo 01</strain>
    </source>
</reference>
<gene>
    <name evidence="10" type="ORF">DENIS_1031</name>
</gene>
<evidence type="ECO:0000259" key="9">
    <source>
        <dbReference type="Pfam" id="PF13231"/>
    </source>
</evidence>
<comment type="subcellular location">
    <subcellularLocation>
        <location evidence="1">Cell membrane</location>
        <topology evidence="1">Multi-pass membrane protein</topology>
    </subcellularLocation>
</comment>
<evidence type="ECO:0000256" key="3">
    <source>
        <dbReference type="ARBA" id="ARBA00022676"/>
    </source>
</evidence>
<feature type="transmembrane region" description="Helical" evidence="8">
    <location>
        <begin position="371"/>
        <end position="388"/>
    </location>
</feature>
<feature type="transmembrane region" description="Helical" evidence="8">
    <location>
        <begin position="310"/>
        <end position="328"/>
    </location>
</feature>
<evidence type="ECO:0000256" key="6">
    <source>
        <dbReference type="ARBA" id="ARBA00022989"/>
    </source>
</evidence>
<keyword evidence="6 8" id="KW-1133">Transmembrane helix</keyword>
<keyword evidence="7 8" id="KW-0472">Membrane</keyword>
<dbReference type="PANTHER" id="PTHR33908">
    <property type="entry name" value="MANNOSYLTRANSFERASE YKCB-RELATED"/>
    <property type="match status" value="1"/>
</dbReference>
<organism evidence="10 11">
    <name type="scientific">Desulfonema ishimotonii</name>
    <dbReference type="NCBI Taxonomy" id="45657"/>
    <lineage>
        <taxon>Bacteria</taxon>
        <taxon>Pseudomonadati</taxon>
        <taxon>Thermodesulfobacteriota</taxon>
        <taxon>Desulfobacteria</taxon>
        <taxon>Desulfobacterales</taxon>
        <taxon>Desulfococcaceae</taxon>
        <taxon>Desulfonema</taxon>
    </lineage>
</organism>
<evidence type="ECO:0000256" key="2">
    <source>
        <dbReference type="ARBA" id="ARBA00022475"/>
    </source>
</evidence>
<dbReference type="GO" id="GO:0009103">
    <property type="term" value="P:lipopolysaccharide biosynthetic process"/>
    <property type="evidence" value="ECO:0007669"/>
    <property type="project" value="UniProtKB-ARBA"/>
</dbReference>
<accession>A0A401FT00</accession>
<evidence type="ECO:0000313" key="11">
    <source>
        <dbReference type="Proteomes" id="UP000288096"/>
    </source>
</evidence>
<evidence type="ECO:0000256" key="5">
    <source>
        <dbReference type="ARBA" id="ARBA00022692"/>
    </source>
</evidence>
<feature type="transmembrane region" description="Helical" evidence="8">
    <location>
        <begin position="212"/>
        <end position="234"/>
    </location>
</feature>
<keyword evidence="11" id="KW-1185">Reference proteome</keyword>
<dbReference type="PANTHER" id="PTHR33908:SF3">
    <property type="entry name" value="UNDECAPRENYL PHOSPHATE-ALPHA-4-AMINO-4-DEOXY-L-ARABINOSE ARABINOSYL TRANSFERASE"/>
    <property type="match status" value="1"/>
</dbReference>
<keyword evidence="4" id="KW-0808">Transferase</keyword>
<dbReference type="InterPro" id="IPR038731">
    <property type="entry name" value="RgtA/B/C-like"/>
</dbReference>
<feature type="transmembrane region" description="Helical" evidence="8">
    <location>
        <begin position="393"/>
        <end position="413"/>
    </location>
</feature>
<evidence type="ECO:0000256" key="8">
    <source>
        <dbReference type="SAM" id="Phobius"/>
    </source>
</evidence>
<dbReference type="InterPro" id="IPR050297">
    <property type="entry name" value="LipidA_mod_glycosyltrf_83"/>
</dbReference>
<evidence type="ECO:0000256" key="1">
    <source>
        <dbReference type="ARBA" id="ARBA00004651"/>
    </source>
</evidence>
<dbReference type="EMBL" id="BEXT01000001">
    <property type="protein sequence ID" value="GBC60087.1"/>
    <property type="molecule type" value="Genomic_DNA"/>
</dbReference>
<feature type="transmembrane region" description="Helical" evidence="8">
    <location>
        <begin position="171"/>
        <end position="192"/>
    </location>
</feature>
<evidence type="ECO:0000313" key="10">
    <source>
        <dbReference type="EMBL" id="GBC60087.1"/>
    </source>
</evidence>
<feature type="domain" description="Glycosyltransferase RgtA/B/C/D-like" evidence="9">
    <location>
        <begin position="69"/>
        <end position="225"/>
    </location>
</feature>
<feature type="transmembrane region" description="Helical" evidence="8">
    <location>
        <begin position="263"/>
        <end position="285"/>
    </location>
</feature>
<sequence>MTPHMPKTNHYDSRILFFCLLLCLLFAYTWATPFRDIYGLETRNALMAREMTEGGLTLIPHALGRPYPDYPPLYFWMATLFSMPLGQVSTLSIVLPSALSAIGLVTLTFCLGRGISRRTGWLAALILATCPDFWMKAGSGTIDMLLAFHVTATILCLWFRDRATSFKNRMLYATGVPVFLALAFLTKGPLGIVLPGAAWGGYLLCERRLRDVVLFSLFLACMGLLCIGGELAIVRKTGGAELVREVVKMQVTERLGQKANHPFYYYLICLAGIGHLWWIFCYPVLARFRAGIQKNGWIAGFRQAMPVRPVYRLTLVWFLSTLAIFTLASTRHGRYLLPLFPALSILLAAGTERLPDRDDIPHPRIWETGAGLLIVLFLVDGVGFILLYPRFIFVPIPSILIWMAAVSGGWVVIRKRIRDGLRPVALIFLVLAAGLSGVNLMALPAISRRASGRAFVMAAESQAEARTPVVIYNISADGDGVKYALHSSRKPSTLRFIDGPEALRNVPRPCLLIARDRDEKEMRQGFLPDERRTPVARGRIRSKRLSAYLLKAGH</sequence>
<dbReference type="GO" id="GO:0005886">
    <property type="term" value="C:plasma membrane"/>
    <property type="evidence" value="ECO:0007669"/>
    <property type="project" value="UniProtKB-SubCell"/>
</dbReference>